<feature type="transmembrane region" description="Helical" evidence="1">
    <location>
        <begin position="56"/>
        <end position="74"/>
    </location>
</feature>
<dbReference type="AlphaFoldDB" id="A0A2T1F8E5"/>
<protein>
    <submittedName>
        <fullName evidence="2">Uncharacterized protein</fullName>
    </submittedName>
</protein>
<gene>
    <name evidence="2" type="ORF">C7B77_27555</name>
</gene>
<name>A0A2T1F8E5_9CYAN</name>
<keyword evidence="3" id="KW-1185">Reference proteome</keyword>
<dbReference type="OrthoDB" id="290970at2"/>
<dbReference type="RefSeq" id="WP_106312592.1">
    <property type="nucleotide sequence ID" value="NZ_PVWO01000637.1"/>
</dbReference>
<organism evidence="2 3">
    <name type="scientific">Chamaesiphon polymorphus CCALA 037</name>
    <dbReference type="NCBI Taxonomy" id="2107692"/>
    <lineage>
        <taxon>Bacteria</taxon>
        <taxon>Bacillati</taxon>
        <taxon>Cyanobacteriota</taxon>
        <taxon>Cyanophyceae</taxon>
        <taxon>Gomontiellales</taxon>
        <taxon>Chamaesiphonaceae</taxon>
        <taxon>Chamaesiphon</taxon>
    </lineage>
</organism>
<reference evidence="2 3" key="1">
    <citation type="submission" date="2018-03" db="EMBL/GenBank/DDBJ databases">
        <title>The ancient ancestry and fast evolution of plastids.</title>
        <authorList>
            <person name="Moore K.R."/>
            <person name="Magnabosco C."/>
            <person name="Momper L."/>
            <person name="Gold D.A."/>
            <person name="Bosak T."/>
            <person name="Fournier G.P."/>
        </authorList>
    </citation>
    <scope>NUCLEOTIDE SEQUENCE [LARGE SCALE GENOMIC DNA]</scope>
    <source>
        <strain evidence="2 3">CCALA 037</strain>
    </source>
</reference>
<evidence type="ECO:0000313" key="3">
    <source>
        <dbReference type="Proteomes" id="UP000238937"/>
    </source>
</evidence>
<proteinExistence type="predicted"/>
<dbReference type="Proteomes" id="UP000238937">
    <property type="component" value="Unassembled WGS sequence"/>
</dbReference>
<evidence type="ECO:0000256" key="1">
    <source>
        <dbReference type="SAM" id="Phobius"/>
    </source>
</evidence>
<evidence type="ECO:0000313" key="2">
    <source>
        <dbReference type="EMBL" id="PSB41275.1"/>
    </source>
</evidence>
<sequence length="105" mass="11251">MERYRSCPNCASEKAEAIGFTWWGGIVGPKMFNHVKCTQCGTTYNGKTGKSNQTAIAIYVGVSTVVAIAVFTVITPSRQQNNPAISSGYSDNLDRIAIARSSVDA</sequence>
<keyword evidence="1" id="KW-1133">Transmembrane helix</keyword>
<dbReference type="EMBL" id="PVWO01000637">
    <property type="protein sequence ID" value="PSB41275.1"/>
    <property type="molecule type" value="Genomic_DNA"/>
</dbReference>
<accession>A0A2T1F8E5</accession>
<comment type="caution">
    <text evidence="2">The sequence shown here is derived from an EMBL/GenBank/DDBJ whole genome shotgun (WGS) entry which is preliminary data.</text>
</comment>
<keyword evidence="1" id="KW-0472">Membrane</keyword>
<keyword evidence="1" id="KW-0812">Transmembrane</keyword>